<name>A0A0A9AN62_ARUDO</name>
<accession>A0A0A9AN62</accession>
<protein>
    <submittedName>
        <fullName evidence="1">Uncharacterized protein</fullName>
    </submittedName>
</protein>
<reference evidence="1" key="1">
    <citation type="submission" date="2014-09" db="EMBL/GenBank/DDBJ databases">
        <authorList>
            <person name="Magalhaes I.L.F."/>
            <person name="Oliveira U."/>
            <person name="Santos F.R."/>
            <person name="Vidigal T.H.D.A."/>
            <person name="Brescovit A.D."/>
            <person name="Santos A.J."/>
        </authorList>
    </citation>
    <scope>NUCLEOTIDE SEQUENCE</scope>
    <source>
        <tissue evidence="1">Shoot tissue taken approximately 20 cm above the soil surface</tissue>
    </source>
</reference>
<proteinExistence type="predicted"/>
<dbReference type="EMBL" id="GBRH01247515">
    <property type="protein sequence ID" value="JAD50380.1"/>
    <property type="molecule type" value="Transcribed_RNA"/>
</dbReference>
<evidence type="ECO:0000313" key="1">
    <source>
        <dbReference type="EMBL" id="JAD50380.1"/>
    </source>
</evidence>
<dbReference type="AlphaFoldDB" id="A0A0A9AN62"/>
<reference evidence="1" key="2">
    <citation type="journal article" date="2015" name="Data Brief">
        <title>Shoot transcriptome of the giant reed, Arundo donax.</title>
        <authorList>
            <person name="Barrero R.A."/>
            <person name="Guerrero F.D."/>
            <person name="Moolhuijzen P."/>
            <person name="Goolsby J.A."/>
            <person name="Tidwell J."/>
            <person name="Bellgard S.E."/>
            <person name="Bellgard M.I."/>
        </authorList>
    </citation>
    <scope>NUCLEOTIDE SEQUENCE</scope>
    <source>
        <tissue evidence="1">Shoot tissue taken approximately 20 cm above the soil surface</tissue>
    </source>
</reference>
<organism evidence="1">
    <name type="scientific">Arundo donax</name>
    <name type="common">Giant reed</name>
    <name type="synonym">Donax arundinaceus</name>
    <dbReference type="NCBI Taxonomy" id="35708"/>
    <lineage>
        <taxon>Eukaryota</taxon>
        <taxon>Viridiplantae</taxon>
        <taxon>Streptophyta</taxon>
        <taxon>Embryophyta</taxon>
        <taxon>Tracheophyta</taxon>
        <taxon>Spermatophyta</taxon>
        <taxon>Magnoliopsida</taxon>
        <taxon>Liliopsida</taxon>
        <taxon>Poales</taxon>
        <taxon>Poaceae</taxon>
        <taxon>PACMAD clade</taxon>
        <taxon>Arundinoideae</taxon>
        <taxon>Arundineae</taxon>
        <taxon>Arundo</taxon>
    </lineage>
</organism>
<sequence>MVATHHPLLTKVATPTHPPTKVVAILATVVVHQATQVVKEATRTTNELVMTTSIVPIDYWKRWCVVV</sequence>